<feature type="compositionally biased region" description="Low complexity" evidence="1">
    <location>
        <begin position="28"/>
        <end position="38"/>
    </location>
</feature>
<gene>
    <name evidence="2" type="ORF">QTP70_005259</name>
</gene>
<keyword evidence="3" id="KW-1185">Reference proteome</keyword>
<reference evidence="2" key="1">
    <citation type="submission" date="2023-06" db="EMBL/GenBank/DDBJ databases">
        <title>Male Hemibagrus guttatus genome.</title>
        <authorList>
            <person name="Bian C."/>
        </authorList>
    </citation>
    <scope>NUCLEOTIDE SEQUENCE</scope>
    <source>
        <strain evidence="2">Male_cb2023</strain>
        <tissue evidence="2">Muscle</tissue>
    </source>
</reference>
<dbReference type="GO" id="GO:0097720">
    <property type="term" value="P:calcineurin-mediated signaling"/>
    <property type="evidence" value="ECO:0007669"/>
    <property type="project" value="InterPro"/>
</dbReference>
<feature type="region of interest" description="Disordered" evidence="1">
    <location>
        <begin position="77"/>
        <end position="110"/>
    </location>
</feature>
<sequence>MEWRGEEGGVKRGGWSGEEGRVEEESESVLTLKGLTPTGTLPLGVLSGGKQTLQNAIQGFSPTRKIRNFEEARGLDRINERMPPRKDGQRTPGTPVTEKNGTDGTVSTLDTEPETPIVMENPGLLFWRDPEAFPGQPRDIVSSECPGPSRWGMPRTPPQGDVLETSETDARANFPFDVEEQRLYSELLPELMTIAESGNVDWLVNQELCLLHHNRPVHRPHYCCRCTDPSVNLTIHPSLTRKQDPEIIKLFHLRKELPSMASDLEVLTLIPAASHSAAKHPSACCKSRLEGANRTTSSAKSSDGILWSPNRTPSNPWMYLEILSIKTMNRTGDKG</sequence>
<feature type="compositionally biased region" description="Polar residues" evidence="1">
    <location>
        <begin position="91"/>
        <end position="110"/>
    </location>
</feature>
<protein>
    <submittedName>
        <fullName evidence="2">Uncharacterized protein</fullName>
    </submittedName>
</protein>
<feature type="compositionally biased region" description="Basic and acidic residues" evidence="1">
    <location>
        <begin position="1"/>
        <end position="10"/>
    </location>
</feature>
<comment type="caution">
    <text evidence="2">The sequence shown here is derived from an EMBL/GenBank/DDBJ whole genome shotgun (WGS) entry which is preliminary data.</text>
</comment>
<evidence type="ECO:0000313" key="2">
    <source>
        <dbReference type="EMBL" id="KAK3514175.1"/>
    </source>
</evidence>
<name>A0AAE0Q6C1_9TELE</name>
<evidence type="ECO:0000256" key="1">
    <source>
        <dbReference type="SAM" id="MobiDB-lite"/>
    </source>
</evidence>
<dbReference type="AlphaFoldDB" id="A0AAE0Q6C1"/>
<dbReference type="EMBL" id="JAUCMX010000021">
    <property type="protein sequence ID" value="KAK3514175.1"/>
    <property type="molecule type" value="Genomic_DNA"/>
</dbReference>
<dbReference type="GO" id="GO:0033192">
    <property type="term" value="F:calmodulin-dependent protein phosphatase activity"/>
    <property type="evidence" value="ECO:0007669"/>
    <property type="project" value="InterPro"/>
</dbReference>
<evidence type="ECO:0000313" key="3">
    <source>
        <dbReference type="Proteomes" id="UP001274896"/>
    </source>
</evidence>
<feature type="region of interest" description="Disordered" evidence="1">
    <location>
        <begin position="1"/>
        <end position="38"/>
    </location>
</feature>
<proteinExistence type="predicted"/>
<dbReference type="Proteomes" id="UP001274896">
    <property type="component" value="Unassembled WGS sequence"/>
</dbReference>
<accession>A0AAE0Q6C1</accession>
<organism evidence="2 3">
    <name type="scientific">Hemibagrus guttatus</name>
    <dbReference type="NCBI Taxonomy" id="175788"/>
    <lineage>
        <taxon>Eukaryota</taxon>
        <taxon>Metazoa</taxon>
        <taxon>Chordata</taxon>
        <taxon>Craniata</taxon>
        <taxon>Vertebrata</taxon>
        <taxon>Euteleostomi</taxon>
        <taxon>Actinopterygii</taxon>
        <taxon>Neopterygii</taxon>
        <taxon>Teleostei</taxon>
        <taxon>Ostariophysi</taxon>
        <taxon>Siluriformes</taxon>
        <taxon>Bagridae</taxon>
        <taxon>Hemibagrus</taxon>
    </lineage>
</organism>
<feature type="compositionally biased region" description="Basic and acidic residues" evidence="1">
    <location>
        <begin position="77"/>
        <end position="89"/>
    </location>
</feature>
<dbReference type="PANTHER" id="PTHR45673">
    <property type="entry name" value="SERINE/THREONINE-PROTEIN PHOSPHATASE 2B CATALYTIC SUBUNIT 1-RELATED"/>
    <property type="match status" value="1"/>
</dbReference>
<dbReference type="InterPro" id="IPR043360">
    <property type="entry name" value="PP2B"/>
</dbReference>